<dbReference type="InterPro" id="IPR052512">
    <property type="entry name" value="4CMD/NDH-1_regulator"/>
</dbReference>
<dbReference type="InterPro" id="IPR029032">
    <property type="entry name" value="AhpD-like"/>
</dbReference>
<evidence type="ECO:0000313" key="2">
    <source>
        <dbReference type="EMBL" id="MBB3170533.1"/>
    </source>
</evidence>
<dbReference type="GO" id="GO:0051920">
    <property type="term" value="F:peroxiredoxin activity"/>
    <property type="evidence" value="ECO:0007669"/>
    <property type="project" value="InterPro"/>
</dbReference>
<dbReference type="GeneID" id="93355940"/>
<dbReference type="EMBL" id="JACHYA010000001">
    <property type="protein sequence ID" value="MBB3170533.1"/>
    <property type="molecule type" value="Genomic_DNA"/>
</dbReference>
<dbReference type="SUPFAM" id="SSF69118">
    <property type="entry name" value="AhpD-like"/>
    <property type="match status" value="1"/>
</dbReference>
<dbReference type="PANTHER" id="PTHR33570:SF2">
    <property type="entry name" value="CARBOXYMUCONOLACTONE DECARBOXYLASE-LIKE DOMAIN-CONTAINING PROTEIN"/>
    <property type="match status" value="1"/>
</dbReference>
<dbReference type="InterPro" id="IPR003779">
    <property type="entry name" value="CMD-like"/>
</dbReference>
<feature type="domain" description="Carboxymuconolactone decarboxylase-like" evidence="1">
    <location>
        <begin position="30"/>
        <end position="105"/>
    </location>
</feature>
<organism evidence="2 3">
    <name type="scientific">Parvibacter caecicola</name>
    <dbReference type="NCBI Taxonomy" id="747645"/>
    <lineage>
        <taxon>Bacteria</taxon>
        <taxon>Bacillati</taxon>
        <taxon>Actinomycetota</taxon>
        <taxon>Coriobacteriia</taxon>
        <taxon>Coriobacteriales</taxon>
        <taxon>Coriobacteriaceae</taxon>
        <taxon>Parvibacter</taxon>
    </lineage>
</organism>
<dbReference type="AlphaFoldDB" id="A0A7W5D0K3"/>
<evidence type="ECO:0000313" key="3">
    <source>
        <dbReference type="Proteomes" id="UP000530850"/>
    </source>
</evidence>
<dbReference type="Proteomes" id="UP000530850">
    <property type="component" value="Unassembled WGS sequence"/>
</dbReference>
<sequence length="253" mass="28587">MTHADIIGDADEFRRKMFGHHDAALSHTDPEFIQIFENFAFGDVPRDSVVSDEDRFISILAALMGSHGADAFRTMLPAALEVGVDPSMVKEVVYQGVPYLGLSRVLPYILICNEVFRQRSIKLPLPPQKTATRDEHVRKGNDIQVEIWGEEMRDNWEREPKSTEHIRRWLAGNCFGDYYTRGGLDLDKRELATLCFLASQGGCDPQVEAHVRGNLNLGREPQYLIDVISQMVPYIGYPRVLNTIAIIEKVAAE</sequence>
<reference evidence="2 3" key="1">
    <citation type="submission" date="2020-08" db="EMBL/GenBank/DDBJ databases">
        <title>Sequencing the genomes of 1000 actinobacteria strains.</title>
        <authorList>
            <person name="Klenk H.-P."/>
        </authorList>
    </citation>
    <scope>NUCLEOTIDE SEQUENCE [LARGE SCALE GENOMIC DNA]</scope>
    <source>
        <strain evidence="2 3">DSM 22242</strain>
    </source>
</reference>
<dbReference type="EC" id="4.1.1.44" evidence="2"/>
<dbReference type="GO" id="GO:0047575">
    <property type="term" value="F:4-carboxymuconolactone decarboxylase activity"/>
    <property type="evidence" value="ECO:0007669"/>
    <property type="project" value="UniProtKB-EC"/>
</dbReference>
<keyword evidence="2" id="KW-0456">Lyase</keyword>
<comment type="caution">
    <text evidence="2">The sequence shown here is derived from an EMBL/GenBank/DDBJ whole genome shotgun (WGS) entry which is preliminary data.</text>
</comment>
<name>A0A7W5D0K3_9ACTN</name>
<dbReference type="Pfam" id="PF02627">
    <property type="entry name" value="CMD"/>
    <property type="match status" value="2"/>
</dbReference>
<accession>A0A7W5D0K3</accession>
<proteinExistence type="predicted"/>
<evidence type="ECO:0000259" key="1">
    <source>
        <dbReference type="Pfam" id="PF02627"/>
    </source>
</evidence>
<protein>
    <submittedName>
        <fullName evidence="2">4-carboxymuconolactone decarboxylase</fullName>
        <ecNumber evidence="2">4.1.1.44</ecNumber>
    </submittedName>
</protein>
<dbReference type="PANTHER" id="PTHR33570">
    <property type="entry name" value="4-CARBOXYMUCONOLACTONE DECARBOXYLASE FAMILY PROTEIN"/>
    <property type="match status" value="1"/>
</dbReference>
<dbReference type="Gene3D" id="1.20.1290.10">
    <property type="entry name" value="AhpD-like"/>
    <property type="match status" value="1"/>
</dbReference>
<dbReference type="RefSeq" id="WP_211329057.1">
    <property type="nucleotide sequence ID" value="NZ_CANSOV010000026.1"/>
</dbReference>
<feature type="domain" description="Carboxymuconolactone decarboxylase-like" evidence="1">
    <location>
        <begin position="168"/>
        <end position="248"/>
    </location>
</feature>
<gene>
    <name evidence="2" type="ORF">FHR31_000313</name>
</gene>